<dbReference type="GO" id="GO:0140664">
    <property type="term" value="F:ATP-dependent DNA damage sensor activity"/>
    <property type="evidence" value="ECO:0007669"/>
    <property type="project" value="InterPro"/>
</dbReference>
<dbReference type="RefSeq" id="WP_014403040.1">
    <property type="nucleotide sequence ID" value="NC_017033.1"/>
</dbReference>
<protein>
    <submittedName>
        <fullName evidence="6">Mismatch repair ATPase (MutS family)</fullName>
    </submittedName>
</protein>
<evidence type="ECO:0000313" key="7">
    <source>
        <dbReference type="Proteomes" id="UP000005234"/>
    </source>
</evidence>
<dbReference type="AlphaFoldDB" id="H8L6U9"/>
<name>H8L6U9_FRAAD</name>
<dbReference type="GO" id="GO:0006298">
    <property type="term" value="P:mismatch repair"/>
    <property type="evidence" value="ECO:0007669"/>
    <property type="project" value="InterPro"/>
</dbReference>
<reference evidence="6" key="1">
    <citation type="submission" date="2012-02" db="EMBL/GenBank/DDBJ databases">
        <title>The complete genome of Frateuria aurantia DSM 6220.</title>
        <authorList>
            <consortium name="US DOE Joint Genome Institute (JGI-PGF)"/>
            <person name="Lucas S."/>
            <person name="Copeland A."/>
            <person name="Lapidus A."/>
            <person name="Glavina del Rio T."/>
            <person name="Dalin E."/>
            <person name="Tice H."/>
            <person name="Bruce D."/>
            <person name="Goodwin L."/>
            <person name="Pitluck S."/>
            <person name="Peters L."/>
            <person name="Ovchinnikova G."/>
            <person name="Teshima H."/>
            <person name="Kyrpides N."/>
            <person name="Mavromatis K."/>
            <person name="Ivanova N."/>
            <person name="Brettin T."/>
            <person name="Detter J.C."/>
            <person name="Han C."/>
            <person name="Larimer F."/>
            <person name="Land M."/>
            <person name="Hauser L."/>
            <person name="Markowitz V."/>
            <person name="Cheng J.-F."/>
            <person name="Hugenholtz P."/>
            <person name="Woyke T."/>
            <person name="Wu D."/>
            <person name="Brambilla E."/>
            <person name="Klenk H.-P."/>
            <person name="Eisen J.A."/>
        </authorList>
    </citation>
    <scope>NUCLEOTIDE SEQUENCE</scope>
    <source>
        <strain evidence="6">DSM 6220</strain>
    </source>
</reference>
<dbReference type="HOGENOM" id="CLU_030717_1_0_6"/>
<dbReference type="GO" id="GO:0030983">
    <property type="term" value="F:mismatched DNA binding"/>
    <property type="evidence" value="ECO:0007669"/>
    <property type="project" value="InterPro"/>
</dbReference>
<dbReference type="EMBL" id="CP003350">
    <property type="protein sequence ID" value="AFC86035.1"/>
    <property type="molecule type" value="Genomic_DNA"/>
</dbReference>
<dbReference type="PANTHER" id="PTHR11361:SF152">
    <property type="entry name" value="DNA MISMATCH REPAIR PROTEIN"/>
    <property type="match status" value="1"/>
</dbReference>
<organism evidence="6 7">
    <name type="scientific">Frateuria aurantia (strain ATCC 33424 / DSM 6220 / KCTC 2777 / LMG 1558 / NBRC 3245 / NCIMB 13370)</name>
    <name type="common">Acetobacter aurantius</name>
    <dbReference type="NCBI Taxonomy" id="767434"/>
    <lineage>
        <taxon>Bacteria</taxon>
        <taxon>Pseudomonadati</taxon>
        <taxon>Pseudomonadota</taxon>
        <taxon>Gammaproteobacteria</taxon>
        <taxon>Lysobacterales</taxon>
        <taxon>Rhodanobacteraceae</taxon>
        <taxon>Frateuria</taxon>
    </lineage>
</organism>
<keyword evidence="3" id="KW-0238">DNA-binding</keyword>
<evidence type="ECO:0000259" key="5">
    <source>
        <dbReference type="SMART" id="SM00534"/>
    </source>
</evidence>
<dbReference type="SUPFAM" id="SSF52540">
    <property type="entry name" value="P-loop containing nucleoside triphosphate hydrolases"/>
    <property type="match status" value="1"/>
</dbReference>
<keyword evidence="4" id="KW-0472">Membrane</keyword>
<dbReference type="Proteomes" id="UP000005234">
    <property type="component" value="Chromosome"/>
</dbReference>
<dbReference type="Pfam" id="PF00488">
    <property type="entry name" value="MutS_V"/>
    <property type="match status" value="1"/>
</dbReference>
<evidence type="ECO:0000313" key="6">
    <source>
        <dbReference type="EMBL" id="AFC86035.1"/>
    </source>
</evidence>
<keyword evidence="4" id="KW-0812">Transmembrane</keyword>
<dbReference type="PANTHER" id="PTHR11361">
    <property type="entry name" value="DNA MISMATCH REPAIR PROTEIN MUTS FAMILY MEMBER"/>
    <property type="match status" value="1"/>
</dbReference>
<dbReference type="InterPro" id="IPR045076">
    <property type="entry name" value="MutS"/>
</dbReference>
<accession>H8L6U9</accession>
<feature type="domain" description="DNA mismatch repair proteins mutS family" evidence="5">
    <location>
        <begin position="336"/>
        <end position="519"/>
    </location>
</feature>
<feature type="transmembrane region" description="Helical" evidence="4">
    <location>
        <begin position="238"/>
        <end position="259"/>
    </location>
</feature>
<proteinExistence type="predicted"/>
<dbReference type="eggNOG" id="COG0249">
    <property type="taxonomic scope" value="Bacteria"/>
</dbReference>
<dbReference type="STRING" id="767434.Fraau_1620"/>
<evidence type="ECO:0000256" key="1">
    <source>
        <dbReference type="ARBA" id="ARBA00022741"/>
    </source>
</evidence>
<keyword evidence="1" id="KW-0547">Nucleotide-binding</keyword>
<sequence>MKRWFAEWRRTDKLGLEIRRRWGRPGSDTAAFAARYFELSRGAGAETVSDKVWSDLELQRIFQRINTAITPIGAQVLYRQMREYVGEPAELDARRHLYDWMREHPLQREHIQRLLWPLRDEHYATLARFIHADDEDSPRWAKWLPLSALAGLMLPVGVIGLGWPLWPWLVVIMLNIAATWRLWWSGAHHGESVKSCLDLLTVAERLTHLDATEDVEPLRRLREAAPARRRTRKLLREFLLTRLPGINYLIPLANALLALEPVLYLRVLRRMTVIRPCLAQVYQLVGQLDAGIAIASFLASQPWHCVPRMTALDLRIQEGVHPLIEGCVPHSIELRQRSALVIGSNMAGKTSFIKSLAVQVILGQTLGICLARQAEIPAVRVLTSIHVDHSVEAGISHFFSELETIRQFMELASSGTAALLVMDEIFSGTNTLERIASARAVLERLAAGCMVLVTTHDVELQSCLGIHYDLYHFQENIDVDGFFDYQLRRGAASQRNAIRLLGKLGYPADLVETAMAYAAAADAGSPRPVARDC</sequence>
<keyword evidence="4" id="KW-1133">Transmembrane helix</keyword>
<dbReference type="InterPro" id="IPR027417">
    <property type="entry name" value="P-loop_NTPase"/>
</dbReference>
<dbReference type="SMART" id="SM00534">
    <property type="entry name" value="MUTSac"/>
    <property type="match status" value="1"/>
</dbReference>
<dbReference type="KEGG" id="fau:Fraau_1620"/>
<dbReference type="GO" id="GO:0005829">
    <property type="term" value="C:cytosol"/>
    <property type="evidence" value="ECO:0007669"/>
    <property type="project" value="TreeGrafter"/>
</dbReference>
<dbReference type="InterPro" id="IPR000432">
    <property type="entry name" value="DNA_mismatch_repair_MutS_C"/>
</dbReference>
<evidence type="ECO:0000256" key="4">
    <source>
        <dbReference type="SAM" id="Phobius"/>
    </source>
</evidence>
<evidence type="ECO:0000256" key="3">
    <source>
        <dbReference type="ARBA" id="ARBA00023125"/>
    </source>
</evidence>
<keyword evidence="2" id="KW-0067">ATP-binding</keyword>
<evidence type="ECO:0000256" key="2">
    <source>
        <dbReference type="ARBA" id="ARBA00022840"/>
    </source>
</evidence>
<gene>
    <name evidence="6" type="ordered locus">Fraau_1620</name>
</gene>
<dbReference type="GO" id="GO:0005524">
    <property type="term" value="F:ATP binding"/>
    <property type="evidence" value="ECO:0007669"/>
    <property type="project" value="UniProtKB-KW"/>
</dbReference>
<dbReference type="Gene3D" id="3.40.50.300">
    <property type="entry name" value="P-loop containing nucleotide triphosphate hydrolases"/>
    <property type="match status" value="1"/>
</dbReference>
<keyword evidence="7" id="KW-1185">Reference proteome</keyword>